<evidence type="ECO:0000313" key="1">
    <source>
        <dbReference type="EMBL" id="MFD0975393.1"/>
    </source>
</evidence>
<accession>A0ABW3ICI2</accession>
<dbReference type="RefSeq" id="WP_380736411.1">
    <property type="nucleotide sequence ID" value="NZ_JBHTJP010000014.1"/>
</dbReference>
<gene>
    <name evidence="1" type="ORF">ACFQ1G_01195</name>
    <name evidence="2" type="ORF">ACFQ1G_01410</name>
</gene>
<protein>
    <submittedName>
        <fullName evidence="1">Uncharacterized protein</fullName>
    </submittedName>
</protein>
<sequence length="164" mass="18934">MKILTIITLFLFINSGIIENNCVDNVKIGMDISDFLESKREIYKVKEETINLEGDDYAIFNVYENSELIYSVEPDENGEKVWRIWLYGQKFKTELGIGIGNTLADLKNKYTIDDISTAEGSVFILVKEIEIGFELDGSKIPREWWNEMKLEELKNDLPISLIII</sequence>
<name>A0ABW3ICI2_9FLAO</name>
<dbReference type="Gene3D" id="2.60.460.10">
    <property type="entry name" value="protein yfey like domain"/>
    <property type="match status" value="1"/>
</dbReference>
<reference evidence="3" key="2">
    <citation type="journal article" date="2019" name="Int. J. Syst. Evol. Microbiol.">
        <title>The Global Catalogue of Microorganisms (GCM) 10K type strain sequencing project: providing services to taxonomists for standard genome sequencing and annotation.</title>
        <authorList>
            <consortium name="The Broad Institute Genomics Platform"/>
            <consortium name="The Broad Institute Genome Sequencing Center for Infectious Disease"/>
            <person name="Wu L."/>
            <person name="Ma J."/>
        </authorList>
    </citation>
    <scope>NUCLEOTIDE SEQUENCE [LARGE SCALE GENOMIC DNA]</scope>
    <source>
        <strain evidence="3">CCUG 60898</strain>
    </source>
</reference>
<dbReference type="Proteomes" id="UP001597100">
    <property type="component" value="Unassembled WGS sequence"/>
</dbReference>
<organism evidence="1 3">
    <name type="scientific">Salinimicrobium gaetbulicola</name>
    <dbReference type="NCBI Taxonomy" id="999702"/>
    <lineage>
        <taxon>Bacteria</taxon>
        <taxon>Pseudomonadati</taxon>
        <taxon>Bacteroidota</taxon>
        <taxon>Flavobacteriia</taxon>
        <taxon>Flavobacteriales</taxon>
        <taxon>Flavobacteriaceae</taxon>
        <taxon>Salinimicrobium</taxon>
    </lineage>
</organism>
<dbReference type="EMBL" id="JBHTJP010000028">
    <property type="protein sequence ID" value="MFD0975436.1"/>
    <property type="molecule type" value="Genomic_DNA"/>
</dbReference>
<evidence type="ECO:0000313" key="3">
    <source>
        <dbReference type="Proteomes" id="UP001597100"/>
    </source>
</evidence>
<keyword evidence="3" id="KW-1185">Reference proteome</keyword>
<reference evidence="1" key="1">
    <citation type="journal article" date="2014" name="Int. J. Syst. Evol. Microbiol.">
        <title>Complete genome of a new Firmicutes species belonging to the dominant human colonic microbiota ('Ruminococcus bicirculans') reveals two chromosomes and a selective capacity to utilize plant glucans.</title>
        <authorList>
            <consortium name="NISC Comparative Sequencing Program"/>
            <person name="Wegmann U."/>
            <person name="Louis P."/>
            <person name="Goesmann A."/>
            <person name="Henrissat B."/>
            <person name="Duncan S.H."/>
            <person name="Flint H.J."/>
        </authorList>
    </citation>
    <scope>NUCLEOTIDE SEQUENCE</scope>
    <source>
        <strain evidence="1">CCUG 60898</strain>
    </source>
</reference>
<dbReference type="InterPro" id="IPR038714">
    <property type="entry name" value="YfeY-like_sf"/>
</dbReference>
<evidence type="ECO:0000313" key="2">
    <source>
        <dbReference type="EMBL" id="MFD0975436.1"/>
    </source>
</evidence>
<reference evidence="1" key="3">
    <citation type="submission" date="2024-09" db="EMBL/GenBank/DDBJ databases">
        <authorList>
            <person name="Sun Q."/>
            <person name="Mori K."/>
        </authorList>
    </citation>
    <scope>NUCLEOTIDE SEQUENCE</scope>
    <source>
        <strain evidence="1">CCUG 60898</strain>
    </source>
</reference>
<dbReference type="EMBL" id="JBHTJP010000014">
    <property type="protein sequence ID" value="MFD0975393.1"/>
    <property type="molecule type" value="Genomic_DNA"/>
</dbReference>
<proteinExistence type="predicted"/>
<comment type="caution">
    <text evidence="1">The sequence shown here is derived from an EMBL/GenBank/DDBJ whole genome shotgun (WGS) entry which is preliminary data.</text>
</comment>